<evidence type="ECO:0000256" key="1">
    <source>
        <dbReference type="SAM" id="SignalP"/>
    </source>
</evidence>
<organism evidence="2 3">
    <name type="scientific">Streptomyces olivaceus</name>
    <dbReference type="NCBI Taxonomy" id="47716"/>
    <lineage>
        <taxon>Bacteria</taxon>
        <taxon>Bacillati</taxon>
        <taxon>Actinomycetota</taxon>
        <taxon>Actinomycetes</taxon>
        <taxon>Kitasatosporales</taxon>
        <taxon>Streptomycetaceae</taxon>
        <taxon>Streptomyces</taxon>
    </lineage>
</organism>
<keyword evidence="3" id="KW-1185">Reference proteome</keyword>
<evidence type="ECO:0008006" key="4">
    <source>
        <dbReference type="Google" id="ProtNLM"/>
    </source>
</evidence>
<protein>
    <recommendedName>
        <fullName evidence="4">Lipoprotein</fullName>
    </recommendedName>
</protein>
<evidence type="ECO:0000313" key="2">
    <source>
        <dbReference type="EMBL" id="MBZ6150210.1"/>
    </source>
</evidence>
<accession>A0ABS7VYY5</accession>
<feature type="signal peptide" evidence="1">
    <location>
        <begin position="1"/>
        <end position="23"/>
    </location>
</feature>
<comment type="caution">
    <text evidence="2">The sequence shown here is derived from an EMBL/GenBank/DDBJ whole genome shotgun (WGS) entry which is preliminary data.</text>
</comment>
<evidence type="ECO:0000313" key="3">
    <source>
        <dbReference type="Proteomes" id="UP000758701"/>
    </source>
</evidence>
<keyword evidence="1" id="KW-0732">Signal</keyword>
<gene>
    <name evidence="2" type="ORF">KVH32_03375</name>
</gene>
<reference evidence="2 3" key="1">
    <citation type="submission" date="2021-06" db="EMBL/GenBank/DDBJ databases">
        <title>Ecological speciation of a Streptomyces species isolated from different habitats and geographic origins.</title>
        <authorList>
            <person name="Wang J."/>
        </authorList>
    </citation>
    <scope>NUCLEOTIDE SEQUENCE [LARGE SCALE GENOMIC DNA]</scope>
    <source>
        <strain evidence="2 3">FXJ8.012</strain>
    </source>
</reference>
<dbReference type="Proteomes" id="UP000758701">
    <property type="component" value="Unassembled WGS sequence"/>
</dbReference>
<feature type="chain" id="PRO_5045444730" description="Lipoprotein" evidence="1">
    <location>
        <begin position="24"/>
        <end position="303"/>
    </location>
</feature>
<proteinExistence type="predicted"/>
<name>A0ABS7VYY5_STROV</name>
<dbReference type="EMBL" id="JAHSTP010000001">
    <property type="protein sequence ID" value="MBZ6150210.1"/>
    <property type="molecule type" value="Genomic_DNA"/>
</dbReference>
<sequence>MNTRSKRSVCILLVSLLSTSLLAGCGNDQGTDDGGANDQSLRVQEERARQVADAWRTSAAADAWAQGYYPMADAVQAPASGWRSKADKRAFETKNFVLTGDLPSMASTRGEVEWGDGQDLTRPLISSEKAYKSFALHRSAGPHLTVTEARLGTTVIVTSRGKATVPAWVFTLESYDTPLKRVAVTPSKLPKPPIGHARQEATGGLRSITRLAGTAADGRSVTVKATHGTCDDGPTVKALETKESVVLYASIKGAESGACAAVMIEQDMRVKLSQPLGDRILLDALTGRPLPFGDPNGTAPSWT</sequence>
<dbReference type="RefSeq" id="WP_224308979.1">
    <property type="nucleotide sequence ID" value="NZ_JAHSST010000001.1"/>
</dbReference>
<dbReference type="PROSITE" id="PS51257">
    <property type="entry name" value="PROKAR_LIPOPROTEIN"/>
    <property type="match status" value="1"/>
</dbReference>